<feature type="domain" description="EamA" evidence="7">
    <location>
        <begin position="147"/>
        <end position="274"/>
    </location>
</feature>
<sequence>MPSSLAHRLVPFLLVLGSIVSLGIGTSLAKEFLFPLIGAAGTSALRTGFSAIILLVLWRPWQAAMTRRELAFTALYGMTLGVMNLCFYLALKTIPFGLAVAIEFIGPLTVTVLYSRKLTDFVWIVLAVGGMLMILPLRGNQSGLDLTGVIYSLVAAFGWGLYIVFGKKVSHRHSGQTVAIGLVFASAVTIPVGMTDAGAIISHPYLLLVGLLVAVISSSLPMTLEMAALKRLPHKTFGILVSMEPAVAAAVAYLLLAENLTLIQILAIALSVTAGVGSAITARTYTHTGAE</sequence>
<evidence type="ECO:0000256" key="4">
    <source>
        <dbReference type="ARBA" id="ARBA00022989"/>
    </source>
</evidence>
<dbReference type="Pfam" id="PF00892">
    <property type="entry name" value="EamA"/>
    <property type="match status" value="1"/>
</dbReference>
<keyword evidence="5 6" id="KW-0472">Membrane</keyword>
<evidence type="ECO:0000256" key="6">
    <source>
        <dbReference type="SAM" id="Phobius"/>
    </source>
</evidence>
<organism evidence="8 9">
    <name type="scientific">Sodalis ligni</name>
    <dbReference type="NCBI Taxonomy" id="2697027"/>
    <lineage>
        <taxon>Bacteria</taxon>
        <taxon>Pseudomonadati</taxon>
        <taxon>Pseudomonadota</taxon>
        <taxon>Gammaproteobacteria</taxon>
        <taxon>Enterobacterales</taxon>
        <taxon>Bruguierivoracaceae</taxon>
        <taxon>Sodalis</taxon>
    </lineage>
</organism>
<keyword evidence="3 6" id="KW-0812">Transmembrane</keyword>
<dbReference type="OrthoDB" id="9815120at2"/>
<feature type="transmembrane region" description="Helical" evidence="6">
    <location>
        <begin position="149"/>
        <end position="165"/>
    </location>
</feature>
<protein>
    <submittedName>
        <fullName evidence="8">Inner membrane transporter RhtA</fullName>
    </submittedName>
</protein>
<dbReference type="GO" id="GO:0005886">
    <property type="term" value="C:plasma membrane"/>
    <property type="evidence" value="ECO:0007669"/>
    <property type="project" value="UniProtKB-SubCell"/>
</dbReference>
<feature type="transmembrane region" description="Helical" evidence="6">
    <location>
        <begin position="39"/>
        <end position="58"/>
    </location>
</feature>
<dbReference type="EMBL" id="SJOI01000001">
    <property type="protein sequence ID" value="TCL03387.1"/>
    <property type="molecule type" value="Genomic_DNA"/>
</dbReference>
<dbReference type="RefSeq" id="WP_132922260.1">
    <property type="nucleotide sequence ID" value="NZ_SJOI01000001.1"/>
</dbReference>
<dbReference type="InterPro" id="IPR037185">
    <property type="entry name" value="EmrE-like"/>
</dbReference>
<keyword evidence="2" id="KW-1003">Cell membrane</keyword>
<accession>A0A4R1N9M6</accession>
<evidence type="ECO:0000256" key="2">
    <source>
        <dbReference type="ARBA" id="ARBA00022475"/>
    </source>
</evidence>
<evidence type="ECO:0000256" key="5">
    <source>
        <dbReference type="ARBA" id="ARBA00023136"/>
    </source>
</evidence>
<feature type="transmembrane region" description="Helical" evidence="6">
    <location>
        <begin position="96"/>
        <end position="114"/>
    </location>
</feature>
<feature type="transmembrane region" description="Helical" evidence="6">
    <location>
        <begin position="121"/>
        <end position="137"/>
    </location>
</feature>
<dbReference type="SUPFAM" id="SSF103481">
    <property type="entry name" value="Multidrug resistance efflux transporter EmrE"/>
    <property type="match status" value="2"/>
</dbReference>
<feature type="transmembrane region" description="Helical" evidence="6">
    <location>
        <begin position="206"/>
        <end position="224"/>
    </location>
</feature>
<dbReference type="InterPro" id="IPR051258">
    <property type="entry name" value="Diverse_Substrate_Transporter"/>
</dbReference>
<keyword evidence="9" id="KW-1185">Reference proteome</keyword>
<dbReference type="Proteomes" id="UP000294555">
    <property type="component" value="Unassembled WGS sequence"/>
</dbReference>
<comment type="subcellular location">
    <subcellularLocation>
        <location evidence="1">Cell membrane</location>
        <topology evidence="1">Multi-pass membrane protein</topology>
    </subcellularLocation>
</comment>
<feature type="transmembrane region" description="Helical" evidence="6">
    <location>
        <begin position="262"/>
        <end position="282"/>
    </location>
</feature>
<dbReference type="PANTHER" id="PTHR42920">
    <property type="entry name" value="OS03G0707200 PROTEIN-RELATED"/>
    <property type="match status" value="1"/>
</dbReference>
<dbReference type="AlphaFoldDB" id="A0A4R1N9M6"/>
<dbReference type="PANTHER" id="PTHR42920:SF5">
    <property type="entry name" value="EAMA DOMAIN-CONTAINING PROTEIN"/>
    <property type="match status" value="1"/>
</dbReference>
<evidence type="ECO:0000313" key="9">
    <source>
        <dbReference type="Proteomes" id="UP000294555"/>
    </source>
</evidence>
<evidence type="ECO:0000313" key="8">
    <source>
        <dbReference type="EMBL" id="TCL03387.1"/>
    </source>
</evidence>
<name>A0A4R1N9M6_9GAMM</name>
<feature type="transmembrane region" description="Helical" evidence="6">
    <location>
        <begin position="177"/>
        <end position="194"/>
    </location>
</feature>
<gene>
    <name evidence="8" type="ORF">EZJ58_1456</name>
</gene>
<dbReference type="InterPro" id="IPR000620">
    <property type="entry name" value="EamA_dom"/>
</dbReference>
<proteinExistence type="predicted"/>
<reference evidence="8 9" key="1">
    <citation type="submission" date="2019-02" db="EMBL/GenBank/DDBJ databases">
        <title>Investigation of anaerobic lignin degradation for improved lignocellulosic biofuels.</title>
        <authorList>
            <person name="Deangelis K."/>
        </authorList>
    </citation>
    <scope>NUCLEOTIDE SEQUENCE [LARGE SCALE GENOMIC DNA]</scope>
    <source>
        <strain evidence="8 9">159R</strain>
    </source>
</reference>
<evidence type="ECO:0000259" key="7">
    <source>
        <dbReference type="Pfam" id="PF00892"/>
    </source>
</evidence>
<evidence type="ECO:0000256" key="1">
    <source>
        <dbReference type="ARBA" id="ARBA00004651"/>
    </source>
</evidence>
<keyword evidence="4 6" id="KW-1133">Transmembrane helix</keyword>
<evidence type="ECO:0000256" key="3">
    <source>
        <dbReference type="ARBA" id="ARBA00022692"/>
    </source>
</evidence>
<feature type="transmembrane region" description="Helical" evidence="6">
    <location>
        <begin position="236"/>
        <end position="256"/>
    </location>
</feature>
<comment type="caution">
    <text evidence="8">The sequence shown here is derived from an EMBL/GenBank/DDBJ whole genome shotgun (WGS) entry which is preliminary data.</text>
</comment>
<feature type="transmembrane region" description="Helical" evidence="6">
    <location>
        <begin position="70"/>
        <end position="90"/>
    </location>
</feature>